<dbReference type="RefSeq" id="WP_013282424.1">
    <property type="nucleotide sequence ID" value="NC_014388.1"/>
</dbReference>
<evidence type="ECO:0000313" key="1">
    <source>
        <dbReference type="EMBL" id="ADL35772.1"/>
    </source>
</evidence>
<name>E0S2Z0_BUTPB</name>
<protein>
    <submittedName>
        <fullName evidence="1">Uncharacterized protein</fullName>
    </submittedName>
</protein>
<reference evidence="1 2" key="1">
    <citation type="journal article" date="2010" name="PLoS ONE">
        <title>The glycobiome of the rumen bacterium Butyrivibrio proteoclasticus B316(T) highlights adaptation to a polysaccharide-rich environment.</title>
        <authorList>
            <person name="Kelly W.J."/>
            <person name="Leahy S.C."/>
            <person name="Altermann E."/>
            <person name="Yeoman C.J."/>
            <person name="Dunne J.C."/>
            <person name="Kong Z."/>
            <person name="Pacheco D.M."/>
            <person name="Li D."/>
            <person name="Noel S.J."/>
            <person name="Moon C.D."/>
            <person name="Cookson A.L."/>
            <person name="Attwood G.T."/>
        </authorList>
    </citation>
    <scope>NUCLEOTIDE SEQUENCE [LARGE SCALE GENOMIC DNA]</scope>
    <source>
        <strain evidence="2">ATCC 51982 / DSM 14932 / B316</strain>
    </source>
</reference>
<proteinExistence type="predicted"/>
<keyword evidence="2" id="KW-1185">Reference proteome</keyword>
<dbReference type="eggNOG" id="ENOG5032TJN">
    <property type="taxonomic scope" value="Bacteria"/>
</dbReference>
<organism evidence="1 2">
    <name type="scientific">Butyrivibrio proteoclasticus (strain ATCC 51982 / DSM 14932 / B316)</name>
    <name type="common">Clostridium proteoclasticum</name>
    <dbReference type="NCBI Taxonomy" id="515622"/>
    <lineage>
        <taxon>Bacteria</taxon>
        <taxon>Bacillati</taxon>
        <taxon>Bacillota</taxon>
        <taxon>Clostridia</taxon>
        <taxon>Lachnospirales</taxon>
        <taxon>Lachnospiraceae</taxon>
        <taxon>Butyrivibrio</taxon>
    </lineage>
</organism>
<dbReference type="AlphaFoldDB" id="E0S2Z0"/>
<evidence type="ECO:0000313" key="2">
    <source>
        <dbReference type="Proteomes" id="UP000001299"/>
    </source>
</evidence>
<dbReference type="EMBL" id="CP001811">
    <property type="protein sequence ID" value="ADL35772.1"/>
    <property type="molecule type" value="Genomic_DNA"/>
</dbReference>
<dbReference type="HOGENOM" id="CLU_179285_0_0_9"/>
<dbReference type="STRING" id="515622.bpr_III084"/>
<accession>E0S2Z0</accession>
<gene>
    <name evidence="1" type="ordered locus">bpr_III084</name>
</gene>
<dbReference type="Proteomes" id="UP000001299">
    <property type="component" value="Chromosome 2"/>
</dbReference>
<dbReference type="KEGG" id="bpb:bpr_III084"/>
<sequence length="103" mass="12081">MNIDVNLNIHYTAPDYVWDKIGKVYESMPYWVGNDNGPCWKGESVDLWASVEPSGIQIAGEMPQDIWEEWYQNLKDKLTNVLGYDIGEPEDGFEFKYDWENRI</sequence>